<dbReference type="PRINTS" id="PR00700">
    <property type="entry name" value="PRTYPHPHTASE"/>
</dbReference>
<evidence type="ECO:0000259" key="4">
    <source>
        <dbReference type="PROSITE" id="PS50055"/>
    </source>
</evidence>
<evidence type="ECO:0000256" key="1">
    <source>
        <dbReference type="ARBA" id="ARBA00022801"/>
    </source>
</evidence>
<accession>A0A914UI04</accession>
<feature type="compositionally biased region" description="Low complexity" evidence="2">
    <location>
        <begin position="351"/>
        <end position="367"/>
    </location>
</feature>
<organism evidence="6 7">
    <name type="scientific">Plectus sambesii</name>
    <dbReference type="NCBI Taxonomy" id="2011161"/>
    <lineage>
        <taxon>Eukaryota</taxon>
        <taxon>Metazoa</taxon>
        <taxon>Ecdysozoa</taxon>
        <taxon>Nematoda</taxon>
        <taxon>Chromadorea</taxon>
        <taxon>Plectida</taxon>
        <taxon>Plectina</taxon>
        <taxon>Plectoidea</taxon>
        <taxon>Plectidae</taxon>
        <taxon>Plectus</taxon>
    </lineage>
</organism>
<dbReference type="Proteomes" id="UP000887566">
    <property type="component" value="Unplaced"/>
</dbReference>
<dbReference type="FunFam" id="3.90.190.10:FF:000157">
    <property type="entry name" value="Protein-tyrosine phosphatase"/>
    <property type="match status" value="1"/>
</dbReference>
<protein>
    <submittedName>
        <fullName evidence="7">Uncharacterized protein</fullName>
    </submittedName>
</protein>
<dbReference type="InterPro" id="IPR050561">
    <property type="entry name" value="PTP"/>
</dbReference>
<feature type="domain" description="Tyrosine-protein phosphatase" evidence="4">
    <location>
        <begin position="134"/>
        <end position="225"/>
    </location>
</feature>
<dbReference type="PROSITE" id="PS50054">
    <property type="entry name" value="TYR_PHOSPHATASE_DUAL"/>
    <property type="match status" value="1"/>
</dbReference>
<dbReference type="WBParaSite" id="PSAMB.scaffold1018size37064.g10498.t1">
    <property type="protein sequence ID" value="PSAMB.scaffold1018size37064.g10498.t1"/>
    <property type="gene ID" value="PSAMB.scaffold1018size37064.g10498"/>
</dbReference>
<dbReference type="SMART" id="SM00404">
    <property type="entry name" value="PTPc_motif"/>
    <property type="match status" value="1"/>
</dbReference>
<dbReference type="PANTHER" id="PTHR23339">
    <property type="entry name" value="TYROSINE SPECIFIC PROTEIN PHOSPHATASE AND DUAL SPECIFICITY PROTEIN PHOSPHATASE"/>
    <property type="match status" value="1"/>
</dbReference>
<dbReference type="PROSITE" id="PS50056">
    <property type="entry name" value="TYR_PHOSPHATASE_2"/>
    <property type="match status" value="1"/>
</dbReference>
<evidence type="ECO:0000313" key="7">
    <source>
        <dbReference type="WBParaSite" id="PSAMB.scaffold1018size37064.g10498.t1"/>
    </source>
</evidence>
<dbReference type="InterPro" id="IPR029021">
    <property type="entry name" value="Prot-tyrosine_phosphatase-like"/>
</dbReference>
<dbReference type="PROSITE" id="PS50055">
    <property type="entry name" value="TYR_PHOSPHATASE_PTP"/>
    <property type="match status" value="1"/>
</dbReference>
<evidence type="ECO:0000259" key="3">
    <source>
        <dbReference type="PROSITE" id="PS50054"/>
    </source>
</evidence>
<dbReference type="InterPro" id="IPR000387">
    <property type="entry name" value="Tyr_Pase_dom"/>
</dbReference>
<dbReference type="GO" id="GO:0060271">
    <property type="term" value="P:cilium assembly"/>
    <property type="evidence" value="ECO:0007669"/>
    <property type="project" value="InterPro"/>
</dbReference>
<feature type="domain" description="Tyrosine specific protein phosphatases" evidence="5">
    <location>
        <begin position="149"/>
        <end position="216"/>
    </location>
</feature>
<dbReference type="GO" id="GO:0004725">
    <property type="term" value="F:protein tyrosine phosphatase activity"/>
    <property type="evidence" value="ECO:0007669"/>
    <property type="project" value="InterPro"/>
</dbReference>
<dbReference type="Gene3D" id="3.90.190.10">
    <property type="entry name" value="Protein tyrosine phosphatase superfamily"/>
    <property type="match status" value="1"/>
</dbReference>
<dbReference type="InterPro" id="IPR003595">
    <property type="entry name" value="Tyr_Pase_cat"/>
</dbReference>
<dbReference type="InterPro" id="IPR000242">
    <property type="entry name" value="PTP_cat"/>
</dbReference>
<dbReference type="PROSITE" id="PS00383">
    <property type="entry name" value="TYR_PHOSPHATASE_1"/>
    <property type="match status" value="1"/>
</dbReference>
<evidence type="ECO:0000313" key="6">
    <source>
        <dbReference type="Proteomes" id="UP000887566"/>
    </source>
</evidence>
<dbReference type="Pfam" id="PF00102">
    <property type="entry name" value="Y_phosphatase"/>
    <property type="match status" value="1"/>
</dbReference>
<feature type="domain" description="Tyrosine-protein phosphatase" evidence="3">
    <location>
        <begin position="63"/>
        <end position="230"/>
    </location>
</feature>
<evidence type="ECO:0000256" key="2">
    <source>
        <dbReference type="SAM" id="MobiDB-lite"/>
    </source>
</evidence>
<feature type="region of interest" description="Disordered" evidence="2">
    <location>
        <begin position="334"/>
        <end position="367"/>
    </location>
</feature>
<dbReference type="InterPro" id="IPR020422">
    <property type="entry name" value="TYR_PHOSPHATASE_DUAL_dom"/>
</dbReference>
<feature type="compositionally biased region" description="Polar residues" evidence="2">
    <location>
        <begin position="334"/>
        <end position="349"/>
    </location>
</feature>
<evidence type="ECO:0000259" key="5">
    <source>
        <dbReference type="PROSITE" id="PS50056"/>
    </source>
</evidence>
<reference evidence="7" key="1">
    <citation type="submission" date="2022-11" db="UniProtKB">
        <authorList>
            <consortium name="WormBaseParasite"/>
        </authorList>
    </citation>
    <scope>IDENTIFICATION</scope>
</reference>
<dbReference type="InterPro" id="IPR049573">
    <property type="entry name" value="PTPDC1_PTP"/>
</dbReference>
<name>A0A914UI04_9BILA</name>
<keyword evidence="1" id="KW-0378">Hydrolase</keyword>
<sequence length="525" mass="58967">MKRSVTLPDLNKGQPKPSYGYIRERVIRLTPNGYQCKLFCNGTRCKYCNGTFWSSEQQAITGLYSTWITDDLLAMARPTTSAVENCSIVKQFVKAGITSIVNLQHIGEHASCGPPLHPCGFSYNPEEFMRHEIFYYNFGWPDFGVSSLPNMLDMVKVLNFSLNQGKTAVHCHAGLGRTGVLICCYLIWDQDISPGDAIEFFRKQRPNSIQSKDQIELIYHFAEFLKPLKAIHRPDLDLTAYLNQQQLILHGVEARILRHIPKIAYVVCERLLELAGIHPDGTLPKKLELLAFGDEIFYEQIVARNRQTNGYGTLDRIQKLSDQLGLPALPIRRSSSAGRESIGRSSSTAMPPVASSTSVTTAPPSTTQAVRERWLADAVWRSVVKSCLMRYTPTKMDDAVESLNASVRHSMEGWNRLAGETDPLILATLLGDWFRRLRVSPVTASVLLPQSGGLLESEDRMNASQKWTILYLSNVFSQLCEEDSVAKKDSATLLCDWLTWTREDASEHYFQSCLDTVAPVRPDLP</sequence>
<keyword evidence="6" id="KW-1185">Reference proteome</keyword>
<dbReference type="SUPFAM" id="SSF52799">
    <property type="entry name" value="(Phosphotyrosine protein) phosphatases II"/>
    <property type="match status" value="1"/>
</dbReference>
<dbReference type="InterPro" id="IPR016130">
    <property type="entry name" value="Tyr_Pase_AS"/>
</dbReference>
<proteinExistence type="predicted"/>
<dbReference type="CDD" id="cd14506">
    <property type="entry name" value="PTP_PTPDC1"/>
    <property type="match status" value="1"/>
</dbReference>
<dbReference type="AlphaFoldDB" id="A0A914UI04"/>